<gene>
    <name evidence="1" type="ORF">LR48_Vigan08g029500</name>
</gene>
<proteinExistence type="predicted"/>
<dbReference type="EMBL" id="CM003378">
    <property type="protein sequence ID" value="KOM49468.1"/>
    <property type="molecule type" value="Genomic_DNA"/>
</dbReference>
<sequence length="102" mass="11874">MTVKFWLNWLTVCHITFPFIQNDPCFLHLHTEDSLPPLFISIILRTLFIAGPSPLPPSPLLNHLVFEQKLDESAMYEQKGMLWLPCRVLDFECVNFLSKELS</sequence>
<dbReference type="Gramene" id="KOM49468">
    <property type="protein sequence ID" value="KOM49468"/>
    <property type="gene ID" value="LR48_Vigan08g029500"/>
</dbReference>
<reference evidence="2" key="1">
    <citation type="journal article" date="2015" name="Proc. Natl. Acad. Sci. U.S.A.">
        <title>Genome sequencing of adzuki bean (Vigna angularis) provides insight into high starch and low fat accumulation and domestication.</title>
        <authorList>
            <person name="Yang K."/>
            <person name="Tian Z."/>
            <person name="Chen C."/>
            <person name="Luo L."/>
            <person name="Zhao B."/>
            <person name="Wang Z."/>
            <person name="Yu L."/>
            <person name="Li Y."/>
            <person name="Sun Y."/>
            <person name="Li W."/>
            <person name="Chen Y."/>
            <person name="Li Y."/>
            <person name="Zhang Y."/>
            <person name="Ai D."/>
            <person name="Zhao J."/>
            <person name="Shang C."/>
            <person name="Ma Y."/>
            <person name="Wu B."/>
            <person name="Wang M."/>
            <person name="Gao L."/>
            <person name="Sun D."/>
            <person name="Zhang P."/>
            <person name="Guo F."/>
            <person name="Wang W."/>
            <person name="Li Y."/>
            <person name="Wang J."/>
            <person name="Varshney R.K."/>
            <person name="Wang J."/>
            <person name="Ling H.Q."/>
            <person name="Wan P."/>
        </authorList>
    </citation>
    <scope>NUCLEOTIDE SEQUENCE</scope>
    <source>
        <strain evidence="2">cv. Jingnong 6</strain>
    </source>
</reference>
<name>A0A0L9V377_PHAAN</name>
<protein>
    <submittedName>
        <fullName evidence="1">Uncharacterized protein</fullName>
    </submittedName>
</protein>
<dbReference type="AlphaFoldDB" id="A0A0L9V377"/>
<accession>A0A0L9V377</accession>
<dbReference type="Proteomes" id="UP000053144">
    <property type="component" value="Chromosome 8"/>
</dbReference>
<organism evidence="1 2">
    <name type="scientific">Phaseolus angularis</name>
    <name type="common">Azuki bean</name>
    <name type="synonym">Vigna angularis</name>
    <dbReference type="NCBI Taxonomy" id="3914"/>
    <lineage>
        <taxon>Eukaryota</taxon>
        <taxon>Viridiplantae</taxon>
        <taxon>Streptophyta</taxon>
        <taxon>Embryophyta</taxon>
        <taxon>Tracheophyta</taxon>
        <taxon>Spermatophyta</taxon>
        <taxon>Magnoliopsida</taxon>
        <taxon>eudicotyledons</taxon>
        <taxon>Gunneridae</taxon>
        <taxon>Pentapetalae</taxon>
        <taxon>rosids</taxon>
        <taxon>fabids</taxon>
        <taxon>Fabales</taxon>
        <taxon>Fabaceae</taxon>
        <taxon>Papilionoideae</taxon>
        <taxon>50 kb inversion clade</taxon>
        <taxon>NPAAA clade</taxon>
        <taxon>indigoferoid/millettioid clade</taxon>
        <taxon>Phaseoleae</taxon>
        <taxon>Vigna</taxon>
    </lineage>
</organism>
<evidence type="ECO:0000313" key="1">
    <source>
        <dbReference type="EMBL" id="KOM49468.1"/>
    </source>
</evidence>
<evidence type="ECO:0000313" key="2">
    <source>
        <dbReference type="Proteomes" id="UP000053144"/>
    </source>
</evidence>